<evidence type="ECO:0000256" key="1">
    <source>
        <dbReference type="ARBA" id="ARBA00000632"/>
    </source>
</evidence>
<evidence type="ECO:0000256" key="3">
    <source>
        <dbReference type="ARBA" id="ARBA00022529"/>
    </source>
</evidence>
<dbReference type="PROSITE" id="PS51909">
    <property type="entry name" value="LYSOZYME_I"/>
    <property type="match status" value="1"/>
</dbReference>
<feature type="chain" id="PRO_5035477356" description="lysozyme" evidence="10">
    <location>
        <begin position="21"/>
        <end position="150"/>
    </location>
</feature>
<organism evidence="11 12">
    <name type="scientific">Ladona fulva</name>
    <name type="common">Scarce chaser dragonfly</name>
    <name type="synonym">Libellula fulva</name>
    <dbReference type="NCBI Taxonomy" id="123851"/>
    <lineage>
        <taxon>Eukaryota</taxon>
        <taxon>Metazoa</taxon>
        <taxon>Ecdysozoa</taxon>
        <taxon>Arthropoda</taxon>
        <taxon>Hexapoda</taxon>
        <taxon>Insecta</taxon>
        <taxon>Pterygota</taxon>
        <taxon>Palaeoptera</taxon>
        <taxon>Odonata</taxon>
        <taxon>Epiprocta</taxon>
        <taxon>Anisoptera</taxon>
        <taxon>Libelluloidea</taxon>
        <taxon>Libellulidae</taxon>
        <taxon>Ladona</taxon>
    </lineage>
</organism>
<dbReference type="EC" id="3.2.1.17" evidence="2"/>
<keyword evidence="8" id="KW-0326">Glycosidase</keyword>
<keyword evidence="7 9" id="KW-1015">Disulfide bond</keyword>
<dbReference type="InterPro" id="IPR023346">
    <property type="entry name" value="Lysozyme-like_dom_sf"/>
</dbReference>
<reference evidence="11" key="1">
    <citation type="submission" date="2013-04" db="EMBL/GenBank/DDBJ databases">
        <authorList>
            <person name="Qu J."/>
            <person name="Murali S.C."/>
            <person name="Bandaranaike D."/>
            <person name="Bellair M."/>
            <person name="Blankenburg K."/>
            <person name="Chao H."/>
            <person name="Dinh H."/>
            <person name="Doddapaneni H."/>
            <person name="Downs B."/>
            <person name="Dugan-Rocha S."/>
            <person name="Elkadiri S."/>
            <person name="Gnanaolivu R.D."/>
            <person name="Hernandez B."/>
            <person name="Javaid M."/>
            <person name="Jayaseelan J.C."/>
            <person name="Lee S."/>
            <person name="Li M."/>
            <person name="Ming W."/>
            <person name="Munidasa M."/>
            <person name="Muniz J."/>
            <person name="Nguyen L."/>
            <person name="Ongeri F."/>
            <person name="Osuji N."/>
            <person name="Pu L.-L."/>
            <person name="Puazo M."/>
            <person name="Qu C."/>
            <person name="Quiroz J."/>
            <person name="Raj R."/>
            <person name="Weissenberger G."/>
            <person name="Xin Y."/>
            <person name="Zou X."/>
            <person name="Han Y."/>
            <person name="Richards S."/>
            <person name="Worley K."/>
            <person name="Muzny D."/>
            <person name="Gibbs R."/>
        </authorList>
    </citation>
    <scope>NUCLEOTIDE SEQUENCE</scope>
    <source>
        <strain evidence="11">Sampled in the wild</strain>
    </source>
</reference>
<feature type="disulfide bond" evidence="9">
    <location>
        <begin position="83"/>
        <end position="89"/>
    </location>
</feature>
<evidence type="ECO:0000256" key="7">
    <source>
        <dbReference type="ARBA" id="ARBA00023157"/>
    </source>
</evidence>
<evidence type="ECO:0000256" key="8">
    <source>
        <dbReference type="ARBA" id="ARBA00023295"/>
    </source>
</evidence>
<dbReference type="Gene3D" id="1.10.530.10">
    <property type="match status" value="1"/>
</dbReference>
<feature type="disulfide bond" evidence="9">
    <location>
        <begin position="46"/>
        <end position="51"/>
    </location>
</feature>
<evidence type="ECO:0000313" key="11">
    <source>
        <dbReference type="EMBL" id="KAG8231370.1"/>
    </source>
</evidence>
<evidence type="ECO:0000256" key="9">
    <source>
        <dbReference type="PIRSR" id="PIRSR608597-3"/>
    </source>
</evidence>
<dbReference type="GO" id="GO:0003796">
    <property type="term" value="F:lysozyme activity"/>
    <property type="evidence" value="ECO:0007669"/>
    <property type="project" value="UniProtKB-EC"/>
</dbReference>
<keyword evidence="4" id="KW-0081">Bacteriolytic enzyme</keyword>
<dbReference type="EMBL" id="KZ308553">
    <property type="protein sequence ID" value="KAG8231370.1"/>
    <property type="molecule type" value="Genomic_DNA"/>
</dbReference>
<feature type="disulfide bond" evidence="9">
    <location>
        <begin position="35"/>
        <end position="41"/>
    </location>
</feature>
<comment type="catalytic activity">
    <reaction evidence="1">
        <text>Hydrolysis of (1-&gt;4)-beta-linkages between N-acetylmuramic acid and N-acetyl-D-glucosamine residues in a peptidoglycan and between N-acetyl-D-glucosamine residues in chitodextrins.</text>
        <dbReference type="EC" id="3.2.1.17"/>
    </reaction>
</comment>
<comment type="caution">
    <text evidence="11">The sequence shown here is derived from an EMBL/GenBank/DDBJ whole genome shotgun (WGS) entry which is preliminary data.</text>
</comment>
<name>A0A8K0KAI5_LADFU</name>
<keyword evidence="10" id="KW-0732">Signal</keyword>
<proteinExistence type="predicted"/>
<evidence type="ECO:0000256" key="10">
    <source>
        <dbReference type="SAM" id="SignalP"/>
    </source>
</evidence>
<protein>
    <recommendedName>
        <fullName evidence="2">lysozyme</fullName>
        <ecNumber evidence="2">3.2.1.17</ecNumber>
    </recommendedName>
</protein>
<dbReference type="CDD" id="cd16890">
    <property type="entry name" value="lyz_i"/>
    <property type="match status" value="1"/>
</dbReference>
<dbReference type="GO" id="GO:0031640">
    <property type="term" value="P:killing of cells of another organism"/>
    <property type="evidence" value="ECO:0007669"/>
    <property type="project" value="UniProtKB-KW"/>
</dbReference>
<evidence type="ECO:0000256" key="4">
    <source>
        <dbReference type="ARBA" id="ARBA00022638"/>
    </source>
</evidence>
<evidence type="ECO:0000256" key="6">
    <source>
        <dbReference type="ARBA" id="ARBA00023022"/>
    </source>
</evidence>
<evidence type="ECO:0000256" key="5">
    <source>
        <dbReference type="ARBA" id="ARBA00022801"/>
    </source>
</evidence>
<keyword evidence="5" id="KW-0378">Hydrolase</keyword>
<gene>
    <name evidence="11" type="ORF">J437_LFUL008918</name>
</gene>
<keyword evidence="3" id="KW-0929">Antimicrobial</keyword>
<reference evidence="11" key="2">
    <citation type="submission" date="2017-10" db="EMBL/GenBank/DDBJ databases">
        <title>Ladona fulva Genome sequencing and assembly.</title>
        <authorList>
            <person name="Murali S."/>
            <person name="Richards S."/>
            <person name="Bandaranaike D."/>
            <person name="Bellair M."/>
            <person name="Blankenburg K."/>
            <person name="Chao H."/>
            <person name="Dinh H."/>
            <person name="Doddapaneni H."/>
            <person name="Dugan-Rocha S."/>
            <person name="Elkadiri S."/>
            <person name="Gnanaolivu R."/>
            <person name="Hernandez B."/>
            <person name="Skinner E."/>
            <person name="Javaid M."/>
            <person name="Lee S."/>
            <person name="Li M."/>
            <person name="Ming W."/>
            <person name="Munidasa M."/>
            <person name="Muniz J."/>
            <person name="Nguyen L."/>
            <person name="Hughes D."/>
            <person name="Osuji N."/>
            <person name="Pu L.-L."/>
            <person name="Puazo M."/>
            <person name="Qu C."/>
            <person name="Quiroz J."/>
            <person name="Raj R."/>
            <person name="Weissenberger G."/>
            <person name="Xin Y."/>
            <person name="Zou X."/>
            <person name="Han Y."/>
            <person name="Worley K."/>
            <person name="Muzny D."/>
            <person name="Gibbs R."/>
        </authorList>
    </citation>
    <scope>NUCLEOTIDE SEQUENCE</scope>
    <source>
        <strain evidence="11">Sampled in the wild</strain>
    </source>
</reference>
<dbReference type="Pfam" id="PF05497">
    <property type="entry name" value="Destabilase"/>
    <property type="match status" value="1"/>
</dbReference>
<keyword evidence="12" id="KW-1185">Reference proteome</keyword>
<dbReference type="GO" id="GO:0042742">
    <property type="term" value="P:defense response to bacterium"/>
    <property type="evidence" value="ECO:0007669"/>
    <property type="project" value="UniProtKB-KW"/>
</dbReference>
<sequence>MSFRLIVFLAVIVCSAHVLGVFISNLSDSCLHCLCMAATSCNSTGCKEGYCGPFYISNVYWSDADKPVLPEDDPVRSGAYQDCANNYNCAKRIVERYMAKFGRDCNGDLITNCDDYALIHFNGGYGCETSIEGTGYHSRYKACSQTDCRL</sequence>
<evidence type="ECO:0000313" key="12">
    <source>
        <dbReference type="Proteomes" id="UP000792457"/>
    </source>
</evidence>
<dbReference type="OrthoDB" id="6331689at2759"/>
<accession>A0A8K0KAI5</accession>
<dbReference type="PANTHER" id="PTHR11195">
    <property type="entry name" value="DESTABILASE-RELATED"/>
    <property type="match status" value="1"/>
</dbReference>
<dbReference type="PANTHER" id="PTHR11195:SF13">
    <property type="entry name" value="INVERTEBRATE-TYPE LYSOZYME 2-RELATED"/>
    <property type="match status" value="1"/>
</dbReference>
<keyword evidence="6" id="KW-0044">Antibiotic</keyword>
<dbReference type="SUPFAM" id="SSF53955">
    <property type="entry name" value="Lysozyme-like"/>
    <property type="match status" value="1"/>
</dbReference>
<feature type="signal peptide" evidence="10">
    <location>
        <begin position="1"/>
        <end position="20"/>
    </location>
</feature>
<dbReference type="FunFam" id="1.10.530.10:FF:000019">
    <property type="entry name" value="lysozyme"/>
    <property type="match status" value="1"/>
</dbReference>
<feature type="disulfide bond" evidence="9">
    <location>
        <begin position="30"/>
        <end position="113"/>
    </location>
</feature>
<evidence type="ECO:0000256" key="2">
    <source>
        <dbReference type="ARBA" id="ARBA00012732"/>
    </source>
</evidence>
<dbReference type="AlphaFoldDB" id="A0A8K0KAI5"/>
<dbReference type="Proteomes" id="UP000792457">
    <property type="component" value="Unassembled WGS sequence"/>
</dbReference>
<dbReference type="InterPro" id="IPR008597">
    <property type="entry name" value="Invert_lysozyme"/>
</dbReference>